<organism evidence="1 2">
    <name type="scientific">Paenibacillus albidus</name>
    <dbReference type="NCBI Taxonomy" id="2041023"/>
    <lineage>
        <taxon>Bacteria</taxon>
        <taxon>Bacillati</taxon>
        <taxon>Bacillota</taxon>
        <taxon>Bacilli</taxon>
        <taxon>Bacillales</taxon>
        <taxon>Paenibacillaceae</taxon>
        <taxon>Paenibacillus</taxon>
    </lineage>
</organism>
<comment type="caution">
    <text evidence="1">The sequence shown here is derived from an EMBL/GenBank/DDBJ whole genome shotgun (WGS) entry which is preliminary data.</text>
</comment>
<evidence type="ECO:0000313" key="1">
    <source>
        <dbReference type="EMBL" id="GGF70082.1"/>
    </source>
</evidence>
<gene>
    <name evidence="1" type="ORF">GCM10010912_14160</name>
</gene>
<dbReference type="AlphaFoldDB" id="A0A917C4V7"/>
<reference evidence="1" key="1">
    <citation type="journal article" date="2014" name="Int. J. Syst. Evol. Microbiol.">
        <title>Complete genome sequence of Corynebacterium casei LMG S-19264T (=DSM 44701T), isolated from a smear-ripened cheese.</title>
        <authorList>
            <consortium name="US DOE Joint Genome Institute (JGI-PGF)"/>
            <person name="Walter F."/>
            <person name="Albersmeier A."/>
            <person name="Kalinowski J."/>
            <person name="Ruckert C."/>
        </authorList>
    </citation>
    <scope>NUCLEOTIDE SEQUENCE</scope>
    <source>
        <strain evidence="1">CGMCC 1.16134</strain>
    </source>
</reference>
<protein>
    <submittedName>
        <fullName evidence="1">Uncharacterized protein</fullName>
    </submittedName>
</protein>
<name>A0A917C4V7_9BACL</name>
<proteinExistence type="predicted"/>
<sequence>MMDIAPYGAFQESISYPEDMCQLELEFSFEKNAIKKKAKSIDGENLDILHEVPKDLVEAVQSNTLSFGI</sequence>
<keyword evidence="2" id="KW-1185">Reference proteome</keyword>
<evidence type="ECO:0000313" key="2">
    <source>
        <dbReference type="Proteomes" id="UP000637643"/>
    </source>
</evidence>
<dbReference type="EMBL" id="BMKR01000005">
    <property type="protein sequence ID" value="GGF70082.1"/>
    <property type="molecule type" value="Genomic_DNA"/>
</dbReference>
<reference evidence="1" key="2">
    <citation type="submission" date="2020-09" db="EMBL/GenBank/DDBJ databases">
        <authorList>
            <person name="Sun Q."/>
            <person name="Zhou Y."/>
        </authorList>
    </citation>
    <scope>NUCLEOTIDE SEQUENCE</scope>
    <source>
        <strain evidence="1">CGMCC 1.16134</strain>
    </source>
</reference>
<dbReference type="Proteomes" id="UP000637643">
    <property type="component" value="Unassembled WGS sequence"/>
</dbReference>
<accession>A0A917C4V7</accession>